<evidence type="ECO:0000313" key="6">
    <source>
        <dbReference type="EMBL" id="CAH3027362.1"/>
    </source>
</evidence>
<evidence type="ECO:0000313" key="7">
    <source>
        <dbReference type="Proteomes" id="UP001159427"/>
    </source>
</evidence>
<comment type="similarity">
    <text evidence="1">Belongs to the bacterial ribosomal protein bL17 family.</text>
</comment>
<dbReference type="PANTHER" id="PTHR14413">
    <property type="entry name" value="RIBOSOMAL PROTEIN L17"/>
    <property type="match status" value="1"/>
</dbReference>
<accession>A0ABN8MHA9</accession>
<evidence type="ECO:0000256" key="2">
    <source>
        <dbReference type="ARBA" id="ARBA00022980"/>
    </source>
</evidence>
<dbReference type="EMBL" id="CALNXI010000448">
    <property type="protein sequence ID" value="CAH3027362.1"/>
    <property type="molecule type" value="Genomic_DNA"/>
</dbReference>
<evidence type="ECO:0000256" key="4">
    <source>
        <dbReference type="ARBA" id="ARBA00035290"/>
    </source>
</evidence>
<keyword evidence="3" id="KW-0687">Ribonucleoprotein</keyword>
<keyword evidence="7" id="KW-1185">Reference proteome</keyword>
<dbReference type="PANTHER" id="PTHR14413:SF16">
    <property type="entry name" value="LARGE RIBOSOMAL SUBUNIT PROTEIN BL17M"/>
    <property type="match status" value="1"/>
</dbReference>
<dbReference type="Proteomes" id="UP001159427">
    <property type="component" value="Unassembled WGS sequence"/>
</dbReference>
<organism evidence="6 7">
    <name type="scientific">Porites evermanni</name>
    <dbReference type="NCBI Taxonomy" id="104178"/>
    <lineage>
        <taxon>Eukaryota</taxon>
        <taxon>Metazoa</taxon>
        <taxon>Cnidaria</taxon>
        <taxon>Anthozoa</taxon>
        <taxon>Hexacorallia</taxon>
        <taxon>Scleractinia</taxon>
        <taxon>Fungiina</taxon>
        <taxon>Poritidae</taxon>
        <taxon>Porites</taxon>
    </lineage>
</organism>
<name>A0ABN8MHA9_9CNID</name>
<evidence type="ECO:0000256" key="5">
    <source>
        <dbReference type="ARBA" id="ARBA00035413"/>
    </source>
</evidence>
<dbReference type="InterPro" id="IPR000456">
    <property type="entry name" value="Ribosomal_bL17"/>
</dbReference>
<evidence type="ECO:0000256" key="3">
    <source>
        <dbReference type="ARBA" id="ARBA00023274"/>
    </source>
</evidence>
<dbReference type="SUPFAM" id="SSF64263">
    <property type="entry name" value="Prokaryotic ribosomal protein L17"/>
    <property type="match status" value="1"/>
</dbReference>
<dbReference type="InterPro" id="IPR036373">
    <property type="entry name" value="Ribosomal_bL17_sf"/>
</dbReference>
<dbReference type="Pfam" id="PF01196">
    <property type="entry name" value="Ribosomal_L17"/>
    <property type="match status" value="1"/>
</dbReference>
<keyword evidence="2" id="KW-0689">Ribosomal protein</keyword>
<evidence type="ECO:0000256" key="1">
    <source>
        <dbReference type="ARBA" id="ARBA00008777"/>
    </source>
</evidence>
<dbReference type="Gene3D" id="3.90.1030.10">
    <property type="entry name" value="Ribosomal protein L17"/>
    <property type="match status" value="1"/>
</dbReference>
<proteinExistence type="inferred from homology"/>
<sequence length="241" mass="28101">MAAVLWRIAGESVFLKSVLPCINMIPVRYKTHRKFPTRKRINPFVKLRTDLIKRLVLALVQHERIQTTHHKALQLKKYGDLVITLMQRRNPPPDLDMIEDGWVLTEKEAAEKMIKKRLINRMSKKIVVPPQVQGEKEYMQRCKKIALEMLLGNEEALDKLYTTLKERYKDRYGNFVQITKIPNPPRSTFPNMAYVELKDNSLPPLPKLPVVKNGKWVVYGNDEDNIDDELQEESAIVQSQN</sequence>
<comment type="caution">
    <text evidence="6">The sequence shown here is derived from an EMBL/GenBank/DDBJ whole genome shotgun (WGS) entry which is preliminary data.</text>
</comment>
<gene>
    <name evidence="6" type="ORF">PEVE_00031359</name>
</gene>
<reference evidence="6 7" key="1">
    <citation type="submission" date="2022-05" db="EMBL/GenBank/DDBJ databases">
        <authorList>
            <consortium name="Genoscope - CEA"/>
            <person name="William W."/>
        </authorList>
    </citation>
    <scope>NUCLEOTIDE SEQUENCE [LARGE SCALE GENOMIC DNA]</scope>
</reference>
<protein>
    <recommendedName>
        <fullName evidence="4">Large ribosomal subunit protein bL17m</fullName>
    </recommendedName>
    <alternativeName>
        <fullName evidence="5">39S ribosomal protein L17, mitochondrial</fullName>
    </alternativeName>
</protein>